<sequence>MAKQPGLVIDIRAGEELAVSGPARITLIHKSGQFARLRVIAARDVKIERKAEDNGRNVVPSMAT</sequence>
<gene>
    <name evidence="1" type="ORF">BN948_01745</name>
</gene>
<evidence type="ECO:0000313" key="1">
    <source>
        <dbReference type="EMBL" id="CDN87325.1"/>
    </source>
</evidence>
<name>A0A1L1PPP8_HYDIT</name>
<proteinExistence type="predicted"/>
<dbReference type="Proteomes" id="UP000028878">
    <property type="component" value="Unassembled WGS sequence"/>
</dbReference>
<evidence type="ECO:0000313" key="2">
    <source>
        <dbReference type="Proteomes" id="UP000028878"/>
    </source>
</evidence>
<reference evidence="2" key="1">
    <citation type="submission" date="2014-11" db="EMBL/GenBank/DDBJ databases">
        <title>Draft genome sequence of Hydrogenophaga intermedia S1.</title>
        <authorList>
            <person name="Gan H.M."/>
            <person name="Chew T.H."/>
            <person name="Stolz A."/>
        </authorList>
    </citation>
    <scope>NUCLEOTIDE SEQUENCE [LARGE SCALE GENOMIC DNA]</scope>
    <source>
        <strain evidence="2">S1</strain>
    </source>
</reference>
<keyword evidence="2" id="KW-1185">Reference proteome</keyword>
<dbReference type="EMBL" id="CCAE010000010">
    <property type="protein sequence ID" value="CDN87325.1"/>
    <property type="molecule type" value="Genomic_DNA"/>
</dbReference>
<dbReference type="AlphaFoldDB" id="A0A1L1PPP8"/>
<dbReference type="RefSeq" id="WP_156037827.1">
    <property type="nucleotide sequence ID" value="NZ_CCAE010000010.1"/>
</dbReference>
<organism evidence="1 2">
    <name type="scientific">Hydrogenophaga intermedia</name>
    <dbReference type="NCBI Taxonomy" id="65786"/>
    <lineage>
        <taxon>Bacteria</taxon>
        <taxon>Pseudomonadati</taxon>
        <taxon>Pseudomonadota</taxon>
        <taxon>Betaproteobacteria</taxon>
        <taxon>Burkholderiales</taxon>
        <taxon>Comamonadaceae</taxon>
        <taxon>Hydrogenophaga</taxon>
    </lineage>
</organism>
<accession>A0A1L1PPP8</accession>
<protein>
    <submittedName>
        <fullName evidence="1">Uncharacterized protein</fullName>
    </submittedName>
</protein>